<keyword evidence="9 10" id="KW-0472">Membrane</keyword>
<dbReference type="GO" id="GO:0005391">
    <property type="term" value="F:P-type sodium:potassium-exchanging transporter activity"/>
    <property type="evidence" value="ECO:0007669"/>
    <property type="project" value="TreeGrafter"/>
</dbReference>
<dbReference type="PRINTS" id="PR00119">
    <property type="entry name" value="CATATPASE"/>
</dbReference>
<dbReference type="SUPFAM" id="SSF81653">
    <property type="entry name" value="Calcium ATPase, transduction domain A"/>
    <property type="match status" value="1"/>
</dbReference>
<dbReference type="SFLD" id="SFLDG00002">
    <property type="entry name" value="C1.7:_P-type_atpase_like"/>
    <property type="match status" value="1"/>
</dbReference>
<evidence type="ECO:0000256" key="6">
    <source>
        <dbReference type="ARBA" id="ARBA00022840"/>
    </source>
</evidence>
<keyword evidence="5" id="KW-0547">Nucleotide-binding</keyword>
<dbReference type="GO" id="GO:1902600">
    <property type="term" value="P:proton transmembrane transport"/>
    <property type="evidence" value="ECO:0007669"/>
    <property type="project" value="TreeGrafter"/>
</dbReference>
<evidence type="ECO:0000256" key="5">
    <source>
        <dbReference type="ARBA" id="ARBA00022741"/>
    </source>
</evidence>
<dbReference type="OrthoDB" id="1521937at2"/>
<dbReference type="Pfam" id="PF00690">
    <property type="entry name" value="Cation_ATPase_N"/>
    <property type="match status" value="1"/>
</dbReference>
<dbReference type="InterPro" id="IPR044492">
    <property type="entry name" value="P_typ_ATPase_HD_dom"/>
</dbReference>
<dbReference type="InterPro" id="IPR006068">
    <property type="entry name" value="ATPase_P-typ_cation-transptr_C"/>
</dbReference>
<keyword evidence="6" id="KW-0067">ATP-binding</keyword>
<comment type="similarity">
    <text evidence="2">Belongs to the cation transport ATPase (P-type) (TC 3.A.3) family. Type IIA subfamily.</text>
</comment>
<feature type="transmembrane region" description="Helical" evidence="10">
    <location>
        <begin position="806"/>
        <end position="824"/>
    </location>
</feature>
<comment type="subcellular location">
    <subcellularLocation>
        <location evidence="1">Cell membrane</location>
        <topology evidence="1">Multi-pass membrane protein</topology>
    </subcellularLocation>
</comment>
<dbReference type="GO" id="GO:0036376">
    <property type="term" value="P:sodium ion export across plasma membrane"/>
    <property type="evidence" value="ECO:0007669"/>
    <property type="project" value="TreeGrafter"/>
</dbReference>
<sequence length="902" mass="99318">MAKTQALPHTLPNPHALSPEELATALAGNLEKGLSAQEIEARLKQWGENQVDKQQQESLLVVLLHQFTGPITFLLLAAMGLSFLFQEWLDGSAILLVILLNGFIGFFMEYNARQSMEALREMAMVPAKVLRGGRLEEISSEHIVPGDVLFLEAGDMISADARLFHTMQLEVNESALTGESLPIPKKIEVLPDSQPLAERVNMVFKGSFVTKGNGHALVTGTGMNTELGQIANLVQSAQQSATPLEKKLESFSHKLIKITIFLCVLVFGAGLLQHRPWMESLTTAIALAVAAIPEGLTIVATLALAQGMLRMARHQVIVKKLSAVETLGSTNVICTDKTGTLTKNEIEVNRIVVAGAEAQIRPNPLKGEIIFLSDPQHLQEKESYKQLLLCAVLCNTARYEIINQQEKEVGDPVETGLLKFALAAGLHLEQVKTQYPKLAEESFNSETKVMGTLHRNGDQAVIYAKGALEELLQRCTHQLTNGQPQALTPQDREEWQKKEEQIANEGLKVLAFAYKDTQETKNILLEELVFLGIAGLLDPPREDVKQALAECASAGIDVKMITGDHPATARNIAEQVGITKGQQALVIHGSNMPAYDQLSEQQKKEWLESAVFARVSPRQKLDLVTLLQANQMVVGMTGDGVNDAPALKKADIGIAMGIRGTQVAQEVADMILQDDSFPSIVLAIKQGRIIFDNIRKFVIFLLSCNLSELFLVTMVSLLAFDFQLVPIQILFINLITDVLPALALGVSPGNPTVMKHKPRHLEEPILKNAHWISLVVYAAVISACVIGAVSFGHWVVYDQSDWDLNYSNNILFFTLILCQLWHVFNMGSTKVAFYRNEVFTNKYVWLALLLCVGILALVLLVPTLAKALRLSSFDKEMAAVILGFSLLSFFLNLALRKLKIIY</sequence>
<dbReference type="InterPro" id="IPR023214">
    <property type="entry name" value="HAD_sf"/>
</dbReference>
<accession>A0A0H4VIE4</accession>
<dbReference type="GO" id="GO:0006883">
    <property type="term" value="P:intracellular sodium ion homeostasis"/>
    <property type="evidence" value="ECO:0007669"/>
    <property type="project" value="TreeGrafter"/>
</dbReference>
<dbReference type="Gene3D" id="1.20.1110.10">
    <property type="entry name" value="Calcium-transporting ATPase, transmembrane domain"/>
    <property type="match status" value="1"/>
</dbReference>
<dbReference type="Pfam" id="PF00122">
    <property type="entry name" value="E1-E2_ATPase"/>
    <property type="match status" value="1"/>
</dbReference>
<dbReference type="SUPFAM" id="SSF81665">
    <property type="entry name" value="Calcium ATPase, transmembrane domain M"/>
    <property type="match status" value="1"/>
</dbReference>
<dbReference type="GO" id="GO:0005524">
    <property type="term" value="F:ATP binding"/>
    <property type="evidence" value="ECO:0007669"/>
    <property type="project" value="UniProtKB-KW"/>
</dbReference>
<dbReference type="InterPro" id="IPR001757">
    <property type="entry name" value="P_typ_ATPase"/>
</dbReference>
<evidence type="ECO:0000256" key="4">
    <source>
        <dbReference type="ARBA" id="ARBA00022692"/>
    </source>
</evidence>
<evidence type="ECO:0000256" key="8">
    <source>
        <dbReference type="ARBA" id="ARBA00022989"/>
    </source>
</evidence>
<gene>
    <name evidence="12" type="ORF">TH63_05010</name>
</gene>
<evidence type="ECO:0000259" key="11">
    <source>
        <dbReference type="SMART" id="SM00831"/>
    </source>
</evidence>
<dbReference type="Proteomes" id="UP000036458">
    <property type="component" value="Chromosome"/>
</dbReference>
<dbReference type="SFLD" id="SFLDS00003">
    <property type="entry name" value="Haloacid_Dehalogenase"/>
    <property type="match status" value="1"/>
</dbReference>
<organism evidence="12 13">
    <name type="scientific">Rufibacter radiotolerans</name>
    <dbReference type="NCBI Taxonomy" id="1379910"/>
    <lineage>
        <taxon>Bacteria</taxon>
        <taxon>Pseudomonadati</taxon>
        <taxon>Bacteroidota</taxon>
        <taxon>Cytophagia</taxon>
        <taxon>Cytophagales</taxon>
        <taxon>Hymenobacteraceae</taxon>
        <taxon>Rufibacter</taxon>
    </lineage>
</organism>
<proteinExistence type="inferred from homology"/>
<dbReference type="InterPro" id="IPR059000">
    <property type="entry name" value="ATPase_P-type_domA"/>
</dbReference>
<dbReference type="PANTHER" id="PTHR43294:SF21">
    <property type="entry name" value="CATION TRANSPORTING ATPASE"/>
    <property type="match status" value="1"/>
</dbReference>
<dbReference type="GO" id="GO:0016887">
    <property type="term" value="F:ATP hydrolysis activity"/>
    <property type="evidence" value="ECO:0007669"/>
    <property type="project" value="InterPro"/>
</dbReference>
<dbReference type="GO" id="GO:0005886">
    <property type="term" value="C:plasma membrane"/>
    <property type="evidence" value="ECO:0007669"/>
    <property type="project" value="UniProtKB-SubCell"/>
</dbReference>
<feature type="domain" description="Cation-transporting P-type ATPase N-terminal" evidence="11">
    <location>
        <begin position="13"/>
        <end position="87"/>
    </location>
</feature>
<dbReference type="GO" id="GO:0030007">
    <property type="term" value="P:intracellular potassium ion homeostasis"/>
    <property type="evidence" value="ECO:0007669"/>
    <property type="project" value="TreeGrafter"/>
</dbReference>
<dbReference type="SFLD" id="SFLDF00027">
    <property type="entry name" value="p-type_atpase"/>
    <property type="match status" value="1"/>
</dbReference>
<dbReference type="PANTHER" id="PTHR43294">
    <property type="entry name" value="SODIUM/POTASSIUM-TRANSPORTING ATPASE SUBUNIT ALPHA"/>
    <property type="match status" value="1"/>
</dbReference>
<feature type="transmembrane region" description="Helical" evidence="10">
    <location>
        <begin position="697"/>
        <end position="719"/>
    </location>
</feature>
<evidence type="ECO:0000313" key="12">
    <source>
        <dbReference type="EMBL" id="AKQ45138.1"/>
    </source>
</evidence>
<evidence type="ECO:0000256" key="3">
    <source>
        <dbReference type="ARBA" id="ARBA00022475"/>
    </source>
</evidence>
<dbReference type="NCBIfam" id="TIGR01494">
    <property type="entry name" value="ATPase_P-type"/>
    <property type="match status" value="2"/>
</dbReference>
<dbReference type="STRING" id="1379910.TH63_05010"/>
<feature type="transmembrane region" description="Helical" evidence="10">
    <location>
        <begin position="725"/>
        <end position="747"/>
    </location>
</feature>
<reference evidence="12 13" key="1">
    <citation type="submission" date="2015-01" db="EMBL/GenBank/DDBJ databases">
        <title>Rufibacter sp./DG31D/ whole genome sequencing.</title>
        <authorList>
            <person name="Kim M.K."/>
            <person name="Srinivasan S."/>
            <person name="Lee J.-J."/>
        </authorList>
    </citation>
    <scope>NUCLEOTIDE SEQUENCE [LARGE SCALE GENOMIC DNA]</scope>
    <source>
        <strain evidence="12 13">DG31D</strain>
    </source>
</reference>
<dbReference type="PATRIC" id="fig|1379910.4.peg.1088"/>
<dbReference type="RefSeq" id="WP_048919985.1">
    <property type="nucleotide sequence ID" value="NZ_CP010777.1"/>
</dbReference>
<feature type="transmembrane region" description="Helical" evidence="10">
    <location>
        <begin position="59"/>
        <end position="85"/>
    </location>
</feature>
<dbReference type="Pfam" id="PF13246">
    <property type="entry name" value="Cation_ATPase"/>
    <property type="match status" value="1"/>
</dbReference>
<dbReference type="KEGG" id="ruf:TH63_05010"/>
<feature type="transmembrane region" description="Helical" evidence="10">
    <location>
        <begin position="255"/>
        <end position="272"/>
    </location>
</feature>
<dbReference type="InterPro" id="IPR023299">
    <property type="entry name" value="ATPase_P-typ_cyto_dom_N"/>
</dbReference>
<dbReference type="Gene3D" id="3.40.50.1000">
    <property type="entry name" value="HAD superfamily/HAD-like"/>
    <property type="match status" value="1"/>
</dbReference>
<evidence type="ECO:0000256" key="9">
    <source>
        <dbReference type="ARBA" id="ARBA00023136"/>
    </source>
</evidence>
<evidence type="ECO:0000313" key="13">
    <source>
        <dbReference type="Proteomes" id="UP000036458"/>
    </source>
</evidence>
<dbReference type="InterPro" id="IPR004014">
    <property type="entry name" value="ATPase_P-typ_cation-transptr_N"/>
</dbReference>
<keyword evidence="13" id="KW-1185">Reference proteome</keyword>
<dbReference type="Pfam" id="PF00689">
    <property type="entry name" value="Cation_ATPase_C"/>
    <property type="match status" value="1"/>
</dbReference>
<keyword evidence="7" id="KW-1278">Translocase</keyword>
<evidence type="ECO:0000256" key="10">
    <source>
        <dbReference type="SAM" id="Phobius"/>
    </source>
</evidence>
<dbReference type="Gene3D" id="2.70.150.10">
    <property type="entry name" value="Calcium-transporting ATPase, cytoplasmic transduction domain A"/>
    <property type="match status" value="1"/>
</dbReference>
<dbReference type="SUPFAM" id="SSF56784">
    <property type="entry name" value="HAD-like"/>
    <property type="match status" value="1"/>
</dbReference>
<feature type="transmembrane region" description="Helical" evidence="10">
    <location>
        <begin position="284"/>
        <end position="305"/>
    </location>
</feature>
<keyword evidence="3" id="KW-1003">Cell membrane</keyword>
<protein>
    <recommendedName>
        <fullName evidence="11">Cation-transporting P-type ATPase N-terminal domain-containing protein</fullName>
    </recommendedName>
</protein>
<name>A0A0H4VIE4_9BACT</name>
<dbReference type="GO" id="GO:1990573">
    <property type="term" value="P:potassium ion import across plasma membrane"/>
    <property type="evidence" value="ECO:0007669"/>
    <property type="project" value="TreeGrafter"/>
</dbReference>
<dbReference type="InterPro" id="IPR050510">
    <property type="entry name" value="Cation_transp_ATPase_P-type"/>
</dbReference>
<dbReference type="FunFam" id="3.40.50.1000:FF:000028">
    <property type="entry name" value="Calcium-transporting P-type ATPase, putative"/>
    <property type="match status" value="1"/>
</dbReference>
<feature type="transmembrane region" description="Helical" evidence="10">
    <location>
        <begin position="91"/>
        <end position="112"/>
    </location>
</feature>
<dbReference type="InterPro" id="IPR036412">
    <property type="entry name" value="HAD-like_sf"/>
</dbReference>
<dbReference type="PROSITE" id="PS00154">
    <property type="entry name" value="ATPASE_E1_E2"/>
    <property type="match status" value="1"/>
</dbReference>
<keyword evidence="4 10" id="KW-0812">Transmembrane</keyword>
<dbReference type="PRINTS" id="PR00120">
    <property type="entry name" value="HATPASE"/>
</dbReference>
<dbReference type="SMART" id="SM00831">
    <property type="entry name" value="Cation_ATPase_N"/>
    <property type="match status" value="1"/>
</dbReference>
<feature type="transmembrane region" description="Helical" evidence="10">
    <location>
        <begin position="768"/>
        <end position="794"/>
    </location>
</feature>
<feature type="transmembrane region" description="Helical" evidence="10">
    <location>
        <begin position="844"/>
        <end position="865"/>
    </location>
</feature>
<dbReference type="InterPro" id="IPR023298">
    <property type="entry name" value="ATPase_P-typ_TM_dom_sf"/>
</dbReference>
<evidence type="ECO:0000256" key="2">
    <source>
        <dbReference type="ARBA" id="ARBA00005675"/>
    </source>
</evidence>
<evidence type="ECO:0000256" key="7">
    <source>
        <dbReference type="ARBA" id="ARBA00022967"/>
    </source>
</evidence>
<keyword evidence="8 10" id="KW-1133">Transmembrane helix</keyword>
<dbReference type="EMBL" id="CP010777">
    <property type="protein sequence ID" value="AKQ45138.1"/>
    <property type="molecule type" value="Genomic_DNA"/>
</dbReference>
<feature type="transmembrane region" description="Helical" evidence="10">
    <location>
        <begin position="877"/>
        <end position="895"/>
    </location>
</feature>
<dbReference type="InterPro" id="IPR018303">
    <property type="entry name" value="ATPase_P-typ_P_site"/>
</dbReference>
<dbReference type="SUPFAM" id="SSF81660">
    <property type="entry name" value="Metal cation-transporting ATPase, ATP-binding domain N"/>
    <property type="match status" value="1"/>
</dbReference>
<dbReference type="AlphaFoldDB" id="A0A0H4VIE4"/>
<evidence type="ECO:0000256" key="1">
    <source>
        <dbReference type="ARBA" id="ARBA00004651"/>
    </source>
</evidence>
<dbReference type="InterPro" id="IPR008250">
    <property type="entry name" value="ATPase_P-typ_transduc_dom_A_sf"/>
</dbReference>
<dbReference type="Gene3D" id="3.40.1110.10">
    <property type="entry name" value="Calcium-transporting ATPase, cytoplasmic domain N"/>
    <property type="match status" value="1"/>
</dbReference>